<dbReference type="RefSeq" id="XP_013422420.1">
    <property type="nucleotide sequence ID" value="XM_013566966.1"/>
</dbReference>
<dbReference type="GeneID" id="25407673"/>
<organism evidence="1 2">
    <name type="scientific">Aureobasidium namibiae CBS 147.97</name>
    <dbReference type="NCBI Taxonomy" id="1043004"/>
    <lineage>
        <taxon>Eukaryota</taxon>
        <taxon>Fungi</taxon>
        <taxon>Dikarya</taxon>
        <taxon>Ascomycota</taxon>
        <taxon>Pezizomycotina</taxon>
        <taxon>Dothideomycetes</taxon>
        <taxon>Dothideomycetidae</taxon>
        <taxon>Dothideales</taxon>
        <taxon>Saccotheciaceae</taxon>
        <taxon>Aureobasidium</taxon>
    </lineage>
</organism>
<dbReference type="AlphaFoldDB" id="A0A074WED5"/>
<proteinExistence type="predicted"/>
<gene>
    <name evidence="1" type="ORF">M436DRAFT_11014</name>
</gene>
<evidence type="ECO:0008006" key="3">
    <source>
        <dbReference type="Google" id="ProtNLM"/>
    </source>
</evidence>
<dbReference type="Proteomes" id="UP000027730">
    <property type="component" value="Unassembled WGS sequence"/>
</dbReference>
<dbReference type="SUPFAM" id="SSF48452">
    <property type="entry name" value="TPR-like"/>
    <property type="match status" value="1"/>
</dbReference>
<sequence length="207" mass="23444">VSIRAHCQRGRLALSPVENALLRELYQEAESALSEWEVRSESPAQLELQVLRMKNTVVGRVSRYKGDLGHAAECLETCLQGVQTEVARYHVAHHLADVYCELKDPKAAERVLEKDINRLQGEGTTASKVTRRLFLPFAEALILQNRWEDAESKLTVLTQAFDQIACPDFSDQLGHVRSIIGLARIAHHNFDYRKTIERTEKALNLVD</sequence>
<feature type="non-terminal residue" evidence="1">
    <location>
        <position position="1"/>
    </location>
</feature>
<name>A0A074WED5_9PEZI</name>
<dbReference type="OrthoDB" id="3800473at2759"/>
<feature type="non-terminal residue" evidence="1">
    <location>
        <position position="207"/>
    </location>
</feature>
<dbReference type="HOGENOM" id="CLU_115222_0_0_1"/>
<reference evidence="1 2" key="1">
    <citation type="journal article" date="2014" name="BMC Genomics">
        <title>Genome sequencing of four Aureobasidium pullulans varieties: biotechnological potential, stress tolerance, and description of new species.</title>
        <authorList>
            <person name="Gostin Ar C."/>
            <person name="Ohm R.A."/>
            <person name="Kogej T."/>
            <person name="Sonjak S."/>
            <person name="Turk M."/>
            <person name="Zajc J."/>
            <person name="Zalar P."/>
            <person name="Grube M."/>
            <person name="Sun H."/>
            <person name="Han J."/>
            <person name="Sharma A."/>
            <person name="Chiniquy J."/>
            <person name="Ngan C.Y."/>
            <person name="Lipzen A."/>
            <person name="Barry K."/>
            <person name="Grigoriev I.V."/>
            <person name="Gunde-Cimerman N."/>
        </authorList>
    </citation>
    <scope>NUCLEOTIDE SEQUENCE [LARGE SCALE GENOMIC DNA]</scope>
    <source>
        <strain evidence="1 2">CBS 147.97</strain>
    </source>
</reference>
<evidence type="ECO:0000313" key="2">
    <source>
        <dbReference type="Proteomes" id="UP000027730"/>
    </source>
</evidence>
<evidence type="ECO:0000313" key="1">
    <source>
        <dbReference type="EMBL" id="KEQ68252.1"/>
    </source>
</evidence>
<protein>
    <recommendedName>
        <fullName evidence="3">TPR-like protein</fullName>
    </recommendedName>
</protein>
<accession>A0A074WED5</accession>
<keyword evidence="2" id="KW-1185">Reference proteome</keyword>
<dbReference type="InterPro" id="IPR011990">
    <property type="entry name" value="TPR-like_helical_dom_sf"/>
</dbReference>
<dbReference type="STRING" id="1043004.A0A074WED5"/>
<dbReference type="EMBL" id="KL584733">
    <property type="protein sequence ID" value="KEQ68252.1"/>
    <property type="molecule type" value="Genomic_DNA"/>
</dbReference>
<dbReference type="Gene3D" id="1.25.40.10">
    <property type="entry name" value="Tetratricopeptide repeat domain"/>
    <property type="match status" value="1"/>
</dbReference>